<proteinExistence type="predicted"/>
<protein>
    <submittedName>
        <fullName evidence="1">Uncharacterized protein</fullName>
    </submittedName>
</protein>
<evidence type="ECO:0000313" key="1">
    <source>
        <dbReference type="EMBL" id="MSS40480.1"/>
    </source>
</evidence>
<dbReference type="RefSeq" id="WP_004608228.1">
    <property type="nucleotide sequence ID" value="NZ_AP024846.1"/>
</dbReference>
<accession>A0A844F8H0</accession>
<dbReference type="EMBL" id="VUMB01000016">
    <property type="protein sequence ID" value="MSS40480.1"/>
    <property type="molecule type" value="Genomic_DNA"/>
</dbReference>
<dbReference type="AlphaFoldDB" id="A0A844F8H0"/>
<dbReference type="Proteomes" id="UP000462363">
    <property type="component" value="Unassembled WGS sequence"/>
</dbReference>
<gene>
    <name evidence="1" type="ORF">FYJ37_08960</name>
</gene>
<sequence>MTLFEKKLVIEGADSGSGRFAVYRTSLYEIPAGVPIAGVAGGVSDAVYMKRITEYAGLKYQKRYLQRRKKV</sequence>
<organism evidence="1 2">
    <name type="scientific">Clostridium scindens (strain JCM 10418 / VPI 12708)</name>
    <dbReference type="NCBI Taxonomy" id="29347"/>
    <lineage>
        <taxon>Bacteria</taxon>
        <taxon>Bacillati</taxon>
        <taxon>Bacillota</taxon>
        <taxon>Clostridia</taxon>
        <taxon>Lachnospirales</taxon>
        <taxon>Lachnospiraceae</taxon>
    </lineage>
</organism>
<evidence type="ECO:0000313" key="2">
    <source>
        <dbReference type="Proteomes" id="UP000462363"/>
    </source>
</evidence>
<name>A0A844F8H0_CLOSV</name>
<comment type="caution">
    <text evidence="1">The sequence shown here is derived from an EMBL/GenBank/DDBJ whole genome shotgun (WGS) entry which is preliminary data.</text>
</comment>
<reference evidence="1 2" key="1">
    <citation type="submission" date="2019-08" db="EMBL/GenBank/DDBJ databases">
        <title>In-depth cultivation of the pig gut microbiome towards novel bacterial diversity and tailored functional studies.</title>
        <authorList>
            <person name="Wylensek D."/>
            <person name="Hitch T.C.A."/>
            <person name="Clavel T."/>
        </authorList>
    </citation>
    <scope>NUCLEOTIDE SEQUENCE [LARGE SCALE GENOMIC DNA]</scope>
    <source>
        <strain evidence="1 2">BL-389-WT-3D</strain>
    </source>
</reference>
<dbReference type="GeneID" id="62694384"/>